<dbReference type="AlphaFoldDB" id="A0AAV9K5D9"/>
<comment type="caution">
    <text evidence="1">The sequence shown here is derived from an EMBL/GenBank/DDBJ whole genome shotgun (WGS) entry which is preliminary data.</text>
</comment>
<organism evidence="1 2">
    <name type="scientific">Solanum pinnatisectum</name>
    <name type="common">tansyleaf nightshade</name>
    <dbReference type="NCBI Taxonomy" id="50273"/>
    <lineage>
        <taxon>Eukaryota</taxon>
        <taxon>Viridiplantae</taxon>
        <taxon>Streptophyta</taxon>
        <taxon>Embryophyta</taxon>
        <taxon>Tracheophyta</taxon>
        <taxon>Spermatophyta</taxon>
        <taxon>Magnoliopsida</taxon>
        <taxon>eudicotyledons</taxon>
        <taxon>Gunneridae</taxon>
        <taxon>Pentapetalae</taxon>
        <taxon>asterids</taxon>
        <taxon>lamiids</taxon>
        <taxon>Solanales</taxon>
        <taxon>Solanaceae</taxon>
        <taxon>Solanoideae</taxon>
        <taxon>Solaneae</taxon>
        <taxon>Solanum</taxon>
    </lineage>
</organism>
<keyword evidence="2" id="KW-1185">Reference proteome</keyword>
<gene>
    <name evidence="1" type="ORF">R3W88_029369</name>
</gene>
<accession>A0AAV9K5D9</accession>
<proteinExistence type="predicted"/>
<name>A0AAV9K5D9_9SOLN</name>
<reference evidence="1 2" key="1">
    <citation type="submission" date="2023-10" db="EMBL/GenBank/DDBJ databases">
        <title>Genome-Wide Identification Analysis in wild type Solanum Pinnatisectum Reveals Some Genes Defensing Phytophthora Infestans.</title>
        <authorList>
            <person name="Sun C."/>
        </authorList>
    </citation>
    <scope>NUCLEOTIDE SEQUENCE [LARGE SCALE GENOMIC DNA]</scope>
    <source>
        <strain evidence="1">LQN</strain>
        <tissue evidence="1">Leaf</tissue>
    </source>
</reference>
<protein>
    <submittedName>
        <fullName evidence="1">Uncharacterized protein</fullName>
    </submittedName>
</protein>
<sequence length="154" mass="18216">MAPMRIYLRPSVWKGKVPFRFFNVWAGHVSFLSMVHEHWTQAGTKGMMENVWNKLKGLQPQFKQLNMREFRGVSHRIIQARTDLVNVQQSMASSYSESLQELEKILVQNLEKWSLIEESIVQQKARAHWIRLEDSFVFLRYSERKSSQDANFKA</sequence>
<evidence type="ECO:0000313" key="1">
    <source>
        <dbReference type="EMBL" id="KAK4708444.1"/>
    </source>
</evidence>
<evidence type="ECO:0000313" key="2">
    <source>
        <dbReference type="Proteomes" id="UP001311915"/>
    </source>
</evidence>
<dbReference type="EMBL" id="JAWPEI010000012">
    <property type="protein sequence ID" value="KAK4708444.1"/>
    <property type="molecule type" value="Genomic_DNA"/>
</dbReference>
<dbReference type="Proteomes" id="UP001311915">
    <property type="component" value="Unassembled WGS sequence"/>
</dbReference>